<feature type="transmembrane region" description="Helical" evidence="1">
    <location>
        <begin position="630"/>
        <end position="654"/>
    </location>
</feature>
<feature type="transmembrane region" description="Helical" evidence="1">
    <location>
        <begin position="220"/>
        <end position="242"/>
    </location>
</feature>
<dbReference type="EMBL" id="CCRF01000052">
    <property type="protein sequence ID" value="CEE01643.1"/>
    <property type="molecule type" value="Genomic_DNA"/>
</dbReference>
<feature type="transmembrane region" description="Helical" evidence="1">
    <location>
        <begin position="172"/>
        <end position="192"/>
    </location>
</feature>
<keyword evidence="1" id="KW-0472">Membrane</keyword>
<feature type="transmembrane region" description="Helical" evidence="1">
    <location>
        <begin position="605"/>
        <end position="624"/>
    </location>
</feature>
<dbReference type="AlphaFoldDB" id="A0A090IYX9"/>
<name>A0A090IYX9_9BACI</name>
<proteinExistence type="predicted"/>
<dbReference type="RefSeq" id="WP_231553321.1">
    <property type="nucleotide sequence ID" value="NZ_CCRF01000052.1"/>
</dbReference>
<keyword evidence="1" id="KW-0812">Transmembrane</keyword>
<dbReference type="GeneID" id="92961030"/>
<feature type="transmembrane region" description="Helical" evidence="1">
    <location>
        <begin position="299"/>
        <end position="320"/>
    </location>
</feature>
<gene>
    <name evidence="2" type="ORF">BT1A1_1817</name>
</gene>
<evidence type="ECO:0008006" key="4">
    <source>
        <dbReference type="Google" id="ProtNLM"/>
    </source>
</evidence>
<feature type="transmembrane region" description="Helical" evidence="1">
    <location>
        <begin position="254"/>
        <end position="278"/>
    </location>
</feature>
<evidence type="ECO:0000313" key="2">
    <source>
        <dbReference type="EMBL" id="CEE01643.1"/>
    </source>
</evidence>
<organism evidence="2 3">
    <name type="scientific">Caldibacillus thermoamylovorans</name>
    <dbReference type="NCBI Taxonomy" id="35841"/>
    <lineage>
        <taxon>Bacteria</taxon>
        <taxon>Bacillati</taxon>
        <taxon>Bacillota</taxon>
        <taxon>Bacilli</taxon>
        <taxon>Bacillales</taxon>
        <taxon>Bacillaceae</taxon>
        <taxon>Caldibacillus</taxon>
    </lineage>
</organism>
<evidence type="ECO:0000313" key="3">
    <source>
        <dbReference type="Proteomes" id="UP000040576"/>
    </source>
</evidence>
<keyword evidence="3" id="KW-1185">Reference proteome</keyword>
<protein>
    <recommendedName>
        <fullName evidence="4">ABC3 transporter permease protein domain-containing protein</fullName>
    </recommendedName>
</protein>
<dbReference type="Proteomes" id="UP000040576">
    <property type="component" value="Unassembled WGS sequence"/>
</dbReference>
<sequence>MSEMNMYKRIIVVVSVALFTLLALLAAIITDLNDRDFPQAIGSESRLNLSFNESGYSITEAFSKLEELDTRLDLGLVKIAPDLASDGDGEIFVTLNDEGLPEEFTWFNGDKAGKIVGKDRLANSYPDGLYLVTGNTSRLNEFVDILKDAGVEVSRRDASILDSLVFVVKERGFTTVILASIALISSLVLFWLSVRARGRALRVLGGSPIGRIQMQDLTEFGVALLVSAGTVAIVAAIYVGIFHGWMYVSTFLEVLISLQVVVIAISILAALIMSATTWPSAVMFATRQPAVKNLRSVAIVIRVLTFVLVVATAAPAWSAYKHSSAKATEMAQWKRLADQVSIVFETDIGEMDQMEPMIGEMVKDAESIEAVALSYTYTKEMRPSVDFGRYSAVSFVNQRWLDLVTTGAKKPIVTPVSHHNISEELFQEIQEEIDILEREGQPKNLIEQLQFLQPVEGSRLPVAQGGGGQSLHFGDDILFAVVPSLYDTFNDSTLTSMISSNNIVFTGVTATKQLLERHSLDVHALRDRGIKSELEVIYIAEEGILQAQFAVYLVWLQNLSLIALAVAFGVATAISALITATLRAKRDFPLRLAGRSWMRILQSRVVKELLVGIILVIIVIMIQRPNAIEIVLVTAAYGLLIVPLSHFVAARWCFNGVSRRRI</sequence>
<feature type="transmembrane region" description="Helical" evidence="1">
    <location>
        <begin position="561"/>
        <end position="584"/>
    </location>
</feature>
<reference evidence="2 3" key="1">
    <citation type="submission" date="2014-07" db="EMBL/GenBank/DDBJ databases">
        <authorList>
            <person name="Wibberg Daniel"/>
        </authorList>
    </citation>
    <scope>NUCLEOTIDE SEQUENCE [LARGE SCALE GENOMIC DNA]</scope>
</reference>
<evidence type="ECO:0000256" key="1">
    <source>
        <dbReference type="SAM" id="Phobius"/>
    </source>
</evidence>
<accession>A0A090IYX9</accession>
<keyword evidence="1" id="KW-1133">Transmembrane helix</keyword>